<dbReference type="AlphaFoldDB" id="A0A0N4U2S9"/>
<dbReference type="Gene3D" id="3.30.70.260">
    <property type="match status" value="1"/>
</dbReference>
<evidence type="ECO:0000256" key="2">
    <source>
        <dbReference type="ARBA" id="ARBA00011068"/>
    </source>
</evidence>
<keyword evidence="3" id="KW-0879">Wnt signaling pathway</keyword>
<evidence type="ECO:0000256" key="1">
    <source>
        <dbReference type="ARBA" id="ARBA00004240"/>
    </source>
</evidence>
<sequence>MVTATVTHFLFQSILDYNEADLERIYEEWEENDEDVLEDDEKPYHKRPQRPVDIDELRKKVTSPEDFLRQSKKGQTVMMFVTVGDVDDKPAPKNYTEHYTRLWNRSLNNAHIEAQVFVIEDNRAIFTFQDGSDAWEAKDFLLKQEEVSNILLEGQSYNGKAKRNSPKTDL</sequence>
<dbReference type="GO" id="GO:0005783">
    <property type="term" value="C:endoplasmic reticulum"/>
    <property type="evidence" value="ECO:0007669"/>
    <property type="project" value="UniProtKB-SubCell"/>
</dbReference>
<dbReference type="OrthoDB" id="75833at2759"/>
<reference evidence="10" key="1">
    <citation type="submission" date="2017-02" db="UniProtKB">
        <authorList>
            <consortium name="WormBaseParasite"/>
        </authorList>
    </citation>
    <scope>IDENTIFICATION</scope>
</reference>
<dbReference type="PANTHER" id="PTHR17600">
    <property type="entry name" value="MESODERM DEVELOPMENT CANDIDATE 2"/>
    <property type="match status" value="1"/>
</dbReference>
<dbReference type="Proteomes" id="UP000038040">
    <property type="component" value="Unplaced"/>
</dbReference>
<evidence type="ECO:0000256" key="6">
    <source>
        <dbReference type="ARBA" id="ARBA00023186"/>
    </source>
</evidence>
<evidence type="ECO:0000256" key="3">
    <source>
        <dbReference type="ARBA" id="ARBA00022687"/>
    </source>
</evidence>
<dbReference type="InterPro" id="IPR019330">
    <property type="entry name" value="MESD"/>
</dbReference>
<dbReference type="WBParaSite" id="DME_0000100501-mRNA-1">
    <property type="protein sequence ID" value="DME_0000100501-mRNA-1"/>
    <property type="gene ID" value="DME_0000100501"/>
</dbReference>
<proteinExistence type="inferred from homology"/>
<dbReference type="PANTHER" id="PTHR17600:SF2">
    <property type="entry name" value="LRP CHAPERONE MESD"/>
    <property type="match status" value="1"/>
</dbReference>
<dbReference type="Proteomes" id="UP000274756">
    <property type="component" value="Unassembled WGS sequence"/>
</dbReference>
<evidence type="ECO:0000313" key="7">
    <source>
        <dbReference type="EMBL" id="VDN55392.1"/>
    </source>
</evidence>
<dbReference type="GO" id="GO:0016055">
    <property type="term" value="P:Wnt signaling pathway"/>
    <property type="evidence" value="ECO:0007669"/>
    <property type="project" value="UniProtKB-KW"/>
</dbReference>
<dbReference type="GO" id="GO:0006457">
    <property type="term" value="P:protein folding"/>
    <property type="evidence" value="ECO:0007669"/>
    <property type="project" value="InterPro"/>
</dbReference>
<name>A0A0N4U2S9_DRAME</name>
<evidence type="ECO:0000313" key="8">
    <source>
        <dbReference type="Proteomes" id="UP000038040"/>
    </source>
</evidence>
<keyword evidence="6" id="KW-0143">Chaperone</keyword>
<dbReference type="Pfam" id="PF10185">
    <property type="entry name" value="Mesd"/>
    <property type="match status" value="1"/>
</dbReference>
<gene>
    <name evidence="7" type="ORF">DME_LOCUS5365</name>
</gene>
<evidence type="ECO:0000313" key="10">
    <source>
        <dbReference type="WBParaSite" id="DME_0000100501-mRNA-1"/>
    </source>
</evidence>
<protein>
    <submittedName>
        <fullName evidence="10">Mesoderm development candidate 2</fullName>
    </submittedName>
</protein>
<comment type="similarity">
    <text evidence="2">Belongs to the MESD family.</text>
</comment>
<organism evidence="8 10">
    <name type="scientific">Dracunculus medinensis</name>
    <name type="common">Guinea worm</name>
    <dbReference type="NCBI Taxonomy" id="318479"/>
    <lineage>
        <taxon>Eukaryota</taxon>
        <taxon>Metazoa</taxon>
        <taxon>Ecdysozoa</taxon>
        <taxon>Nematoda</taxon>
        <taxon>Chromadorea</taxon>
        <taxon>Rhabditida</taxon>
        <taxon>Spirurina</taxon>
        <taxon>Dracunculoidea</taxon>
        <taxon>Dracunculidae</taxon>
        <taxon>Dracunculus</taxon>
    </lineage>
</organism>
<comment type="subcellular location">
    <subcellularLocation>
        <location evidence="1">Endoplasmic reticulum</location>
    </subcellularLocation>
</comment>
<evidence type="ECO:0000256" key="5">
    <source>
        <dbReference type="ARBA" id="ARBA00022824"/>
    </source>
</evidence>
<dbReference type="EMBL" id="UYYG01001152">
    <property type="protein sequence ID" value="VDN55392.1"/>
    <property type="molecule type" value="Genomic_DNA"/>
</dbReference>
<accession>A0A0N4U2S9</accession>
<keyword evidence="5" id="KW-0256">Endoplasmic reticulum</keyword>
<evidence type="ECO:0000313" key="9">
    <source>
        <dbReference type="Proteomes" id="UP000274756"/>
    </source>
</evidence>
<dbReference type="Gene3D" id="6.10.250.640">
    <property type="match status" value="1"/>
</dbReference>
<evidence type="ECO:0000256" key="4">
    <source>
        <dbReference type="ARBA" id="ARBA00022729"/>
    </source>
</evidence>
<dbReference type="STRING" id="318479.A0A0N4U2S9"/>
<keyword evidence="9" id="KW-1185">Reference proteome</keyword>
<reference evidence="7 9" key="2">
    <citation type="submission" date="2018-11" db="EMBL/GenBank/DDBJ databases">
        <authorList>
            <consortium name="Pathogen Informatics"/>
        </authorList>
    </citation>
    <scope>NUCLEOTIDE SEQUENCE [LARGE SCALE GENOMIC DNA]</scope>
</reference>
<keyword evidence="4" id="KW-0732">Signal</keyword>